<dbReference type="InterPro" id="IPR018784">
    <property type="entry name" value="LLPH-like"/>
</dbReference>
<evidence type="ECO:0000256" key="1">
    <source>
        <dbReference type="ARBA" id="ARBA00034118"/>
    </source>
</evidence>
<dbReference type="AlphaFoldDB" id="A0A653DSJ9"/>
<dbReference type="GO" id="GO:0097484">
    <property type="term" value="P:dendrite extension"/>
    <property type="evidence" value="ECO:0007669"/>
    <property type="project" value="TreeGrafter"/>
</dbReference>
<accession>A0A653DSJ9</accession>
<comment type="similarity">
    <text evidence="1">Belongs to the learning-associated protein family.</text>
</comment>
<keyword evidence="3" id="KW-1185">Reference proteome</keyword>
<dbReference type="OrthoDB" id="6257894at2759"/>
<evidence type="ECO:0000313" key="2">
    <source>
        <dbReference type="EMBL" id="VEN63206.1"/>
    </source>
</evidence>
<sequence length="196" mass="22154">MAKSIRSKWKRKCRAIKRERYGKKELERLKKTLGIVDEPGKSSDVPMKECEEIITFTTAEEIKKKKEETKDIMDVSEMDDIQKKFNPKTLRNENGAYPVWLHPRKIKKGKGRKQKSKKAKALSIWLQEKIFSTLTPVAAVGIVTDLIARLLLFTLVYITLASSACESPTTRALAGNAGAAVQTAERTLSCKRQNIC</sequence>
<gene>
    <name evidence="2" type="ORF">CALMAC_LOCUS20099</name>
</gene>
<organism evidence="2 3">
    <name type="scientific">Callosobruchus maculatus</name>
    <name type="common">Southern cowpea weevil</name>
    <name type="synonym">Pulse bruchid</name>
    <dbReference type="NCBI Taxonomy" id="64391"/>
    <lineage>
        <taxon>Eukaryota</taxon>
        <taxon>Metazoa</taxon>
        <taxon>Ecdysozoa</taxon>
        <taxon>Arthropoda</taxon>
        <taxon>Hexapoda</taxon>
        <taxon>Insecta</taxon>
        <taxon>Pterygota</taxon>
        <taxon>Neoptera</taxon>
        <taxon>Endopterygota</taxon>
        <taxon>Coleoptera</taxon>
        <taxon>Polyphaga</taxon>
        <taxon>Cucujiformia</taxon>
        <taxon>Chrysomeloidea</taxon>
        <taxon>Chrysomelidae</taxon>
        <taxon>Bruchinae</taxon>
        <taxon>Bruchini</taxon>
        <taxon>Callosobruchus</taxon>
    </lineage>
</organism>
<dbReference type="Pfam" id="PF10169">
    <property type="entry name" value="LLPH"/>
    <property type="match status" value="1"/>
</dbReference>
<dbReference type="PANTHER" id="PTHR34253:SF1">
    <property type="entry name" value="PROTEIN LLP HOMOLOG"/>
    <property type="match status" value="1"/>
</dbReference>
<proteinExistence type="inferred from homology"/>
<dbReference type="PANTHER" id="PTHR34253">
    <property type="entry name" value="PROTEIN LLP HOMOLOG"/>
    <property type="match status" value="1"/>
</dbReference>
<dbReference type="Proteomes" id="UP000410492">
    <property type="component" value="Unassembled WGS sequence"/>
</dbReference>
<protein>
    <recommendedName>
        <fullName evidence="4">Protein LLP homolog</fullName>
    </recommendedName>
</protein>
<dbReference type="GO" id="GO:0003723">
    <property type="term" value="F:RNA binding"/>
    <property type="evidence" value="ECO:0007669"/>
    <property type="project" value="TreeGrafter"/>
</dbReference>
<evidence type="ECO:0000313" key="3">
    <source>
        <dbReference type="Proteomes" id="UP000410492"/>
    </source>
</evidence>
<reference evidence="2 3" key="1">
    <citation type="submission" date="2019-01" db="EMBL/GenBank/DDBJ databases">
        <authorList>
            <person name="Sayadi A."/>
        </authorList>
    </citation>
    <scope>NUCLEOTIDE SEQUENCE [LARGE SCALE GENOMIC DNA]</scope>
</reference>
<evidence type="ECO:0008006" key="4">
    <source>
        <dbReference type="Google" id="ProtNLM"/>
    </source>
</evidence>
<name>A0A653DSJ9_CALMS</name>
<dbReference type="GO" id="GO:0005730">
    <property type="term" value="C:nucleolus"/>
    <property type="evidence" value="ECO:0007669"/>
    <property type="project" value="TreeGrafter"/>
</dbReference>
<dbReference type="GO" id="GO:0001099">
    <property type="term" value="F:basal RNA polymerase II transcription machinery binding"/>
    <property type="evidence" value="ECO:0007669"/>
    <property type="project" value="TreeGrafter"/>
</dbReference>
<dbReference type="EMBL" id="CAACVG010014457">
    <property type="protein sequence ID" value="VEN63206.1"/>
    <property type="molecule type" value="Genomic_DNA"/>
</dbReference>